<feature type="region of interest" description="Disordered" evidence="1">
    <location>
        <begin position="184"/>
        <end position="206"/>
    </location>
</feature>
<comment type="caution">
    <text evidence="3">The sequence shown here is derived from an EMBL/GenBank/DDBJ whole genome shotgun (WGS) entry which is preliminary data.</text>
</comment>
<keyword evidence="2" id="KW-0812">Transmembrane</keyword>
<protein>
    <recommendedName>
        <fullName evidence="5">SLATT domain-containing protein</fullName>
    </recommendedName>
</protein>
<feature type="transmembrane region" description="Helical" evidence="2">
    <location>
        <begin position="53"/>
        <end position="76"/>
    </location>
</feature>
<proteinExistence type="predicted"/>
<dbReference type="RefSeq" id="WP_208146754.1">
    <property type="nucleotide sequence ID" value="NZ_JAGETV010000002.1"/>
</dbReference>
<organism evidence="3 4">
    <name type="scientific">Thiomicrorhabdus marina</name>
    <dbReference type="NCBI Taxonomy" id="2818442"/>
    <lineage>
        <taxon>Bacteria</taxon>
        <taxon>Pseudomonadati</taxon>
        <taxon>Pseudomonadota</taxon>
        <taxon>Gammaproteobacteria</taxon>
        <taxon>Thiotrichales</taxon>
        <taxon>Piscirickettsiaceae</taxon>
        <taxon>Thiomicrorhabdus</taxon>
    </lineage>
</organism>
<evidence type="ECO:0000313" key="3">
    <source>
        <dbReference type="EMBL" id="MBO1926224.1"/>
    </source>
</evidence>
<reference evidence="3 4" key="1">
    <citation type="submission" date="2021-03" db="EMBL/GenBank/DDBJ databases">
        <title>Thiomicrorhabdus sp.nov.,novel sulfur-oxidizing bacteria isolated from coastal sediment.</title>
        <authorList>
            <person name="Liu X."/>
        </authorList>
    </citation>
    <scope>NUCLEOTIDE SEQUENCE [LARGE SCALE GENOMIC DNA]</scope>
    <source>
        <strain evidence="3 4">6S2-11</strain>
    </source>
</reference>
<evidence type="ECO:0000256" key="1">
    <source>
        <dbReference type="SAM" id="MobiDB-lite"/>
    </source>
</evidence>
<name>A0ABS3Q1N1_9GAMM</name>
<evidence type="ECO:0000313" key="4">
    <source>
        <dbReference type="Proteomes" id="UP000664835"/>
    </source>
</evidence>
<accession>A0ABS3Q1N1</accession>
<gene>
    <name evidence="3" type="ORF">J3998_01435</name>
</gene>
<sequence>MPNVNQTENSANQRDAAVSNLPSPDELLQRLRAIDCEQLNIDKRMEEMRGQRVWFSALAIPVSALVLTIFTLIGTFAFDQPIPSFLIAAALLYWIGNMIDGQQRHLPIQARNEIMQQIAQMEGEQGLLPHFSYFLPKRYRHLWQSLRKGNYIYIEQYTQAVTLLQRSLDEQKFMKFWYLKHPESAPQDDGDEHPFADIVQNAQKRA</sequence>
<evidence type="ECO:0008006" key="5">
    <source>
        <dbReference type="Google" id="ProtNLM"/>
    </source>
</evidence>
<dbReference type="Proteomes" id="UP000664835">
    <property type="component" value="Unassembled WGS sequence"/>
</dbReference>
<keyword evidence="4" id="KW-1185">Reference proteome</keyword>
<dbReference type="EMBL" id="JAGETV010000002">
    <property type="protein sequence ID" value="MBO1926224.1"/>
    <property type="molecule type" value="Genomic_DNA"/>
</dbReference>
<keyword evidence="2" id="KW-0472">Membrane</keyword>
<keyword evidence="2" id="KW-1133">Transmembrane helix</keyword>
<feature type="transmembrane region" description="Helical" evidence="2">
    <location>
        <begin position="82"/>
        <end position="99"/>
    </location>
</feature>
<evidence type="ECO:0000256" key="2">
    <source>
        <dbReference type="SAM" id="Phobius"/>
    </source>
</evidence>